<dbReference type="AlphaFoldDB" id="A0A380MQQ0"/>
<dbReference type="GO" id="GO:0003904">
    <property type="term" value="F:deoxyribodipyrimidine photo-lyase activity"/>
    <property type="evidence" value="ECO:0007669"/>
    <property type="project" value="UniProtKB-EC"/>
</dbReference>
<reference evidence="10 11" key="1">
    <citation type="submission" date="2018-06" db="EMBL/GenBank/DDBJ databases">
        <authorList>
            <consortium name="Pathogen Informatics"/>
            <person name="Doyle S."/>
        </authorList>
    </citation>
    <scope>NUCLEOTIDE SEQUENCE [LARGE SCALE GENOMIC DNA]</scope>
    <source>
        <strain evidence="10 11">NCTC13337</strain>
    </source>
</reference>
<dbReference type="SUPFAM" id="SSF48173">
    <property type="entry name" value="Cryptochrome/photolyase FAD-binding domain"/>
    <property type="match status" value="1"/>
</dbReference>
<gene>
    <name evidence="10" type="primary">phrA</name>
    <name evidence="10" type="ORF">NCTC13337_00773</name>
</gene>
<feature type="binding site" evidence="6">
    <location>
        <begin position="274"/>
        <end position="281"/>
    </location>
    <ligand>
        <name>FAD</name>
        <dbReference type="ChEBI" id="CHEBI:57692"/>
    </ligand>
</feature>
<dbReference type="InterPro" id="IPR036134">
    <property type="entry name" value="Crypto/Photolyase_FAD-like_sf"/>
</dbReference>
<evidence type="ECO:0000256" key="2">
    <source>
        <dbReference type="ARBA" id="ARBA00005862"/>
    </source>
</evidence>
<accession>A0A380MQQ0</accession>
<protein>
    <submittedName>
        <fullName evidence="10">Deoxyribodipyrimidine photo-lyase</fullName>
        <ecNumber evidence="10">4.1.99.3</ecNumber>
    </submittedName>
</protein>
<dbReference type="OrthoDB" id="9772484at2"/>
<dbReference type="InterPro" id="IPR006050">
    <property type="entry name" value="DNA_photolyase_N"/>
</dbReference>
<dbReference type="GO" id="GO:0006950">
    <property type="term" value="P:response to stress"/>
    <property type="evidence" value="ECO:0007669"/>
    <property type="project" value="UniProtKB-ARBA"/>
</dbReference>
<dbReference type="EC" id="4.1.99.3" evidence="10"/>
<comment type="cofactor">
    <cofactor evidence="6">
        <name>FAD</name>
        <dbReference type="ChEBI" id="CHEBI:57692"/>
    </cofactor>
    <text evidence="6">Binds 1 FAD per subunit.</text>
</comment>
<feature type="domain" description="Photolyase/cryptochrome alpha/beta" evidence="9">
    <location>
        <begin position="3"/>
        <end position="132"/>
    </location>
</feature>
<dbReference type="GO" id="GO:0009416">
    <property type="term" value="P:response to light stimulus"/>
    <property type="evidence" value="ECO:0007669"/>
    <property type="project" value="TreeGrafter"/>
</dbReference>
<dbReference type="PANTHER" id="PTHR11455:SF9">
    <property type="entry name" value="CRYPTOCHROME CIRCADIAN CLOCK 5 ISOFORM X1"/>
    <property type="match status" value="1"/>
</dbReference>
<dbReference type="PROSITE" id="PS51645">
    <property type="entry name" value="PHR_CRY_ALPHA_BETA"/>
    <property type="match status" value="1"/>
</dbReference>
<dbReference type="PRINTS" id="PR00147">
    <property type="entry name" value="DNAPHOTLYASE"/>
</dbReference>
<comment type="similarity">
    <text evidence="2">Belongs to the DNA photolyase class-1 family.</text>
</comment>
<evidence type="ECO:0000256" key="1">
    <source>
        <dbReference type="ARBA" id="ARBA00001932"/>
    </source>
</evidence>
<feature type="binding site" evidence="6">
    <location>
        <position position="271"/>
    </location>
    <ligand>
        <name>FAD</name>
        <dbReference type="ChEBI" id="CHEBI:57692"/>
    </ligand>
</feature>
<evidence type="ECO:0000256" key="4">
    <source>
        <dbReference type="ARBA" id="ARBA00022827"/>
    </source>
</evidence>
<dbReference type="RefSeq" id="WP_072575768.1">
    <property type="nucleotide sequence ID" value="NZ_LWHB01000024.1"/>
</dbReference>
<proteinExistence type="inferred from homology"/>
<dbReference type="EMBL" id="UHIC01000001">
    <property type="protein sequence ID" value="SUO94494.1"/>
    <property type="molecule type" value="Genomic_DNA"/>
</dbReference>
<keyword evidence="5 8" id="KW-0157">Chromophore</keyword>
<sequence>MTTTTLLWFRRDLRLEDNRALLKAIDENRPIIAVFIFDTNILTPLAHDDRRISFICQSIAELQQRLCNNHIPLHIQKGEPEKILPQLVTQFHSTSVICAEDYEPQAIARDHAVAAALKAQVCQFLAVTDQVLYPKSTILTKQGTPYSVFTPYKRAWLKHYAEAPETSTELPHHWQERQQLLPKSAWKTNHCPTPEQLGFHTYSDQAKGGEQAAQKTLETFLPKLSSYHEQRDYPAITGTSNLSPYLRFGCLSIRQLVELAYHEQSEGAQTWLSELIWREFYQQHLYHHPDNIHQSYREPYREIIWDNHPEHLTAWKEGQTGYPIIDAAMRCLKQTGAMHNRLRMITASFLCKDLLCDWRLGEQWFARYLLDFDLAANNGGWQWAASTGCDAQPYFRVFNPTTQSKKFDPKGQFIRQWLPELAHLSDKAIHQSPALATYPAPIVDHASQRLRAIALYKQAADAYKTLSN</sequence>
<evidence type="ECO:0000256" key="8">
    <source>
        <dbReference type="RuleBase" id="RU004182"/>
    </source>
</evidence>
<comment type="similarity">
    <text evidence="8">Belongs to the DNA photolyase family.</text>
</comment>
<feature type="site" description="Electron transfer via tryptophanyl radical" evidence="7">
    <location>
        <position position="381"/>
    </location>
</feature>
<organism evidence="10 11">
    <name type="scientific">Suttonella ornithocola</name>
    <dbReference type="NCBI Taxonomy" id="279832"/>
    <lineage>
        <taxon>Bacteria</taxon>
        <taxon>Pseudomonadati</taxon>
        <taxon>Pseudomonadota</taxon>
        <taxon>Gammaproteobacteria</taxon>
        <taxon>Cardiobacteriales</taxon>
        <taxon>Cardiobacteriaceae</taxon>
        <taxon>Suttonella</taxon>
    </lineage>
</organism>
<evidence type="ECO:0000313" key="10">
    <source>
        <dbReference type="EMBL" id="SUO94494.1"/>
    </source>
</evidence>
<dbReference type="InterPro" id="IPR002081">
    <property type="entry name" value="Cryptochrome/DNA_photolyase_1"/>
</dbReference>
<dbReference type="PROSITE" id="PS00394">
    <property type="entry name" value="DNA_PHOTOLYASES_1_1"/>
    <property type="match status" value="1"/>
</dbReference>
<evidence type="ECO:0000256" key="7">
    <source>
        <dbReference type="PIRSR" id="PIRSR602081-2"/>
    </source>
</evidence>
<dbReference type="InterPro" id="IPR005101">
    <property type="entry name" value="Cryptochr/Photolyase_FAD-bd"/>
</dbReference>
<name>A0A380MQQ0_9GAMM</name>
<keyword evidence="10" id="KW-0456">Lyase</keyword>
<feature type="binding site" evidence="6">
    <location>
        <position position="227"/>
    </location>
    <ligand>
        <name>FAD</name>
        <dbReference type="ChEBI" id="CHEBI:57692"/>
    </ligand>
</feature>
<feature type="site" description="Electron transfer via tryptophanyl radical" evidence="7">
    <location>
        <position position="305"/>
    </location>
</feature>
<dbReference type="InterPro" id="IPR014729">
    <property type="entry name" value="Rossmann-like_a/b/a_fold"/>
</dbReference>
<dbReference type="Pfam" id="PF03441">
    <property type="entry name" value="FAD_binding_7"/>
    <property type="match status" value="1"/>
</dbReference>
<dbReference type="InterPro" id="IPR036155">
    <property type="entry name" value="Crypto/Photolyase_N_sf"/>
</dbReference>
<keyword evidence="11" id="KW-1185">Reference proteome</keyword>
<dbReference type="InterPro" id="IPR018394">
    <property type="entry name" value="DNA_photolyase_1_CS_C"/>
</dbReference>
<dbReference type="Pfam" id="PF00875">
    <property type="entry name" value="DNA_photolyase"/>
    <property type="match status" value="1"/>
</dbReference>
<dbReference type="Gene3D" id="1.10.579.10">
    <property type="entry name" value="DNA Cyclobutane Dipyrimidine Photolyase, subunit A, domain 3"/>
    <property type="match status" value="1"/>
</dbReference>
<dbReference type="GO" id="GO:0003677">
    <property type="term" value="F:DNA binding"/>
    <property type="evidence" value="ECO:0007669"/>
    <property type="project" value="TreeGrafter"/>
</dbReference>
<feature type="site" description="Electron transfer via tryptophanyl radical" evidence="7">
    <location>
        <position position="358"/>
    </location>
</feature>
<dbReference type="SUPFAM" id="SSF52425">
    <property type="entry name" value="Cryptochrome/photolyase, N-terminal domain"/>
    <property type="match status" value="1"/>
</dbReference>
<evidence type="ECO:0000256" key="3">
    <source>
        <dbReference type="ARBA" id="ARBA00022630"/>
    </source>
</evidence>
<dbReference type="Proteomes" id="UP000254601">
    <property type="component" value="Unassembled WGS sequence"/>
</dbReference>
<comment type="cofactor">
    <cofactor evidence="1">
        <name>(6R)-5,10-methylene-5,6,7,8-tetrahydrofolate</name>
        <dbReference type="ChEBI" id="CHEBI:15636"/>
    </cofactor>
</comment>
<dbReference type="PROSITE" id="PS00691">
    <property type="entry name" value="DNA_PHOTOLYASES_1_2"/>
    <property type="match status" value="1"/>
</dbReference>
<evidence type="ECO:0000313" key="11">
    <source>
        <dbReference type="Proteomes" id="UP000254601"/>
    </source>
</evidence>
<keyword evidence="3 6" id="KW-0285">Flavoprotein</keyword>
<evidence type="ECO:0000259" key="9">
    <source>
        <dbReference type="PROSITE" id="PS51645"/>
    </source>
</evidence>
<dbReference type="GO" id="GO:0071949">
    <property type="term" value="F:FAD binding"/>
    <property type="evidence" value="ECO:0007669"/>
    <property type="project" value="TreeGrafter"/>
</dbReference>
<evidence type="ECO:0000256" key="5">
    <source>
        <dbReference type="ARBA" id="ARBA00022991"/>
    </source>
</evidence>
<evidence type="ECO:0000256" key="6">
    <source>
        <dbReference type="PIRSR" id="PIRSR602081-1"/>
    </source>
</evidence>
<keyword evidence="4 6" id="KW-0274">FAD</keyword>
<dbReference type="PANTHER" id="PTHR11455">
    <property type="entry name" value="CRYPTOCHROME"/>
    <property type="match status" value="1"/>
</dbReference>
<dbReference type="Gene3D" id="1.25.40.80">
    <property type="match status" value="1"/>
</dbReference>
<dbReference type="GO" id="GO:0006139">
    <property type="term" value="P:nucleobase-containing compound metabolic process"/>
    <property type="evidence" value="ECO:0007669"/>
    <property type="project" value="UniProtKB-ARBA"/>
</dbReference>
<dbReference type="Gene3D" id="3.40.50.620">
    <property type="entry name" value="HUPs"/>
    <property type="match status" value="1"/>
</dbReference>
<feature type="binding site" evidence="6">
    <location>
        <begin position="239"/>
        <end position="243"/>
    </location>
    <ligand>
        <name>FAD</name>
        <dbReference type="ChEBI" id="CHEBI:57692"/>
    </ligand>
</feature>
<feature type="binding site" evidence="6">
    <location>
        <begin position="371"/>
        <end position="373"/>
    </location>
    <ligand>
        <name>FAD</name>
        <dbReference type="ChEBI" id="CHEBI:57692"/>
    </ligand>
</feature>